<evidence type="ECO:0000259" key="7">
    <source>
        <dbReference type="PROSITE" id="PS50983"/>
    </source>
</evidence>
<dbReference type="AlphaFoldDB" id="A0A3E0WT75"/>
<dbReference type="PANTHER" id="PTHR30532">
    <property type="entry name" value="IRON III DICITRATE-BINDING PERIPLASMIC PROTEIN"/>
    <property type="match status" value="1"/>
</dbReference>
<comment type="subcellular location">
    <subcellularLocation>
        <location evidence="1">Cell envelope</location>
    </subcellularLocation>
</comment>
<keyword evidence="5 6" id="KW-0732">Signal</keyword>
<evidence type="ECO:0000256" key="2">
    <source>
        <dbReference type="ARBA" id="ARBA00008814"/>
    </source>
</evidence>
<keyword evidence="4" id="KW-0410">Iron transport</keyword>
<keyword evidence="4" id="KW-0408">Iron</keyword>
<dbReference type="GO" id="GO:1901678">
    <property type="term" value="P:iron coordination entity transport"/>
    <property type="evidence" value="ECO:0007669"/>
    <property type="project" value="UniProtKB-ARBA"/>
</dbReference>
<keyword evidence="4" id="KW-0406">Ion transport</keyword>
<comment type="similarity">
    <text evidence="2">Belongs to the bacterial solute-binding protein 8 family.</text>
</comment>
<evidence type="ECO:0000256" key="5">
    <source>
        <dbReference type="ARBA" id="ARBA00022729"/>
    </source>
</evidence>
<feature type="signal peptide" evidence="6">
    <location>
        <begin position="1"/>
        <end position="19"/>
    </location>
</feature>
<dbReference type="Proteomes" id="UP000256763">
    <property type="component" value="Unassembled WGS sequence"/>
</dbReference>
<dbReference type="Gene3D" id="3.40.50.1980">
    <property type="entry name" value="Nitrogenase molybdenum iron protein domain"/>
    <property type="match status" value="2"/>
</dbReference>
<gene>
    <name evidence="8" type="ORF">CAL65_11840</name>
</gene>
<comment type="caution">
    <text evidence="8">The sequence shown here is derived from an EMBL/GenBank/DDBJ whole genome shotgun (WGS) entry which is preliminary data.</text>
</comment>
<dbReference type="OrthoDB" id="63946at2"/>
<dbReference type="EMBL" id="NFZW01000010">
    <property type="protein sequence ID" value="RFA36180.1"/>
    <property type="molecule type" value="Genomic_DNA"/>
</dbReference>
<keyword evidence="3" id="KW-0813">Transport</keyword>
<protein>
    <submittedName>
        <fullName evidence="8">ABC transporter substrate-binding protein</fullName>
    </submittedName>
</protein>
<accession>A0A3E0WT75</accession>
<dbReference type="InterPro" id="IPR051313">
    <property type="entry name" value="Bact_iron-sidero_bind"/>
</dbReference>
<evidence type="ECO:0000313" key="9">
    <source>
        <dbReference type="Proteomes" id="UP000256763"/>
    </source>
</evidence>
<evidence type="ECO:0000313" key="8">
    <source>
        <dbReference type="EMBL" id="RFA36180.1"/>
    </source>
</evidence>
<evidence type="ECO:0000256" key="4">
    <source>
        <dbReference type="ARBA" id="ARBA00022496"/>
    </source>
</evidence>
<feature type="chain" id="PRO_5017661914" evidence="6">
    <location>
        <begin position="20"/>
        <end position="282"/>
    </location>
</feature>
<organism evidence="8 9">
    <name type="scientific">Alkalilimnicola ehrlichii</name>
    <dbReference type="NCBI Taxonomy" id="351052"/>
    <lineage>
        <taxon>Bacteria</taxon>
        <taxon>Pseudomonadati</taxon>
        <taxon>Pseudomonadota</taxon>
        <taxon>Gammaproteobacteria</taxon>
        <taxon>Chromatiales</taxon>
        <taxon>Ectothiorhodospiraceae</taxon>
        <taxon>Alkalilimnicola</taxon>
    </lineage>
</organism>
<dbReference type="InterPro" id="IPR002491">
    <property type="entry name" value="ABC_transptr_periplasmic_BD"/>
</dbReference>
<evidence type="ECO:0000256" key="6">
    <source>
        <dbReference type="SAM" id="SignalP"/>
    </source>
</evidence>
<dbReference type="SUPFAM" id="SSF53807">
    <property type="entry name" value="Helical backbone' metal receptor"/>
    <property type="match status" value="1"/>
</dbReference>
<proteinExistence type="inferred from homology"/>
<dbReference type="GO" id="GO:0030288">
    <property type="term" value="C:outer membrane-bounded periplasmic space"/>
    <property type="evidence" value="ECO:0007669"/>
    <property type="project" value="TreeGrafter"/>
</dbReference>
<name>A0A3E0WT75_9GAMM</name>
<dbReference type="Pfam" id="PF01497">
    <property type="entry name" value="Peripla_BP_2"/>
    <property type="match status" value="1"/>
</dbReference>
<feature type="domain" description="Fe/B12 periplasmic-binding" evidence="7">
    <location>
        <begin position="22"/>
        <end position="282"/>
    </location>
</feature>
<evidence type="ECO:0000256" key="1">
    <source>
        <dbReference type="ARBA" id="ARBA00004196"/>
    </source>
</evidence>
<dbReference type="PANTHER" id="PTHR30532:SF28">
    <property type="entry name" value="PETROBACTIN-BINDING PROTEIN YCLQ"/>
    <property type="match status" value="1"/>
</dbReference>
<sequence>MKPATLIATVLFAATTAHAGERIVSFDHGSLDTLEELGLNEHIVALPKQALPEYLERYASADYADVGGLRTPDFEAIRDAEPSLILITGRQVEWQQTFEEIAPVLNTGLDGSDYLGAFNENVRDLAARLDAAAEAESALERLRVHIEHARETLAGTAPVLVATHNDGNLILSSHPVMYDVLGLTQPEIPDSVPSLERGSRIFRPLSAEAVAEMAPETLLIIDRSGAIGGDSVDLDTVRAAFAEAGAEETKLVVLSPALWYLSGGGLQSLSLQIDEVVTALQH</sequence>
<reference evidence="9" key="1">
    <citation type="submission" date="2017-05" db="EMBL/GenBank/DDBJ databases">
        <authorList>
            <person name="Sharma S."/>
            <person name="Sidhu C."/>
            <person name="Pinnaka A.K."/>
        </authorList>
    </citation>
    <scope>NUCLEOTIDE SEQUENCE [LARGE SCALE GENOMIC DNA]</scope>
    <source>
        <strain evidence="9">AK93</strain>
    </source>
</reference>
<evidence type="ECO:0000256" key="3">
    <source>
        <dbReference type="ARBA" id="ARBA00022448"/>
    </source>
</evidence>
<dbReference type="PROSITE" id="PS50983">
    <property type="entry name" value="FE_B12_PBP"/>
    <property type="match status" value="1"/>
</dbReference>
<keyword evidence="9" id="KW-1185">Reference proteome</keyword>